<sequence length="1106" mass="120869">MVKSSSSRKLKDDGVKTTWIKTEEASLDIDTLVHYGFAEDRCHRCGIHNSEISGLLMQCGKCKKAYYCSMKCFNDDLAWHQQFCQTSRIDYAPSLEDATKIKVNLPPRISIEPIGENLYRIKATHHQSILATDASGHTFKPNLNDGTIFSYTKGKSHEKRGTVDGHKDVRKLYGSGPLTLTVDNGNGKKVSVTVDPAEAGPPKIKIEEIRPGLYKIVASDQAGFPVTVKGSDSEGNTFQNLEPGSFFTYDKAWKGFHQEENKHVQQLAGQGTLHLTAVNVDGKETTIEVAPSDPSQPKIKIQNLTENLYKLKIKDPAVFQGPLEITAKDSDGSPITLKNNDIFSYVDAGSGKTHQQPENDEEHGAFQKIRGHGNLTITVVNCFGKEVSAFVSPGSAPPPSLRLESLKDGYYKLHASDPNDEHLTIQVVDHNGDTFLPALENASVFSYTDAGSGSNQQTANEHPYYGSVQKLRGHGQLTVTVTNASGKTVQAMIEPAEASSPVVNIHELEKGVYRLEVSDESGNPVTILAVDSERNTFNDALADQSIFRYEEAGERSATQEIQGDSRHGGTQKIRGKGDLTITAINSAGKESSIVLKPTEADPPYLRMEDLGDGFFKVIASDGDGEPVKVNAADQEGNAFAVEPGTVFRYEVAGKRPCSQEAREDGRLGLVQKLFGNGNLTFKAFNAAGKESTLVIQPTESDPPSLNIEELRESFLKIVAGDRDGEPVAVTAVDQEGNAFVMESGTIFRYEEAGKRTASQDQRDDQRFGTVEKLCGRGSLTITAVNLAGKENSVVVTATEPDPPSLRLEDLGDGLRKIIVSGKDGGNVVVTAFDSQEYEFTAKPDMIFRYLGTDGDSGQTYQQDSNHGDVSNMYGKGELTLTATNDSGKQATAKIQATHSDEPKVELVEVESGVFTINAIDPNGDPIMVHAEDANGDSIVTIPVKSTFRYSDVGPEYSKKDGDVYDFQMPELWITCYNKAGKKTKTKVKAPEKKQAEEPSSPKPPAVSSSAQSSGAGEPDSPSKRKKRILTREVRDKLIFWYGRLGYPTRDEMIKKVARLPESCGIRAEDVELLPWIMNGRMIRTKDLHEKVLENTTVYIEKEVDSD</sequence>
<dbReference type="SUPFAM" id="SSF144232">
    <property type="entry name" value="HIT/MYND zinc finger-like"/>
    <property type="match status" value="1"/>
</dbReference>
<evidence type="ECO:0000256" key="1">
    <source>
        <dbReference type="ARBA" id="ARBA00022723"/>
    </source>
</evidence>
<organism evidence="7 8">
    <name type="scientific">Fistulifera solaris</name>
    <name type="common">Oleaginous diatom</name>
    <dbReference type="NCBI Taxonomy" id="1519565"/>
    <lineage>
        <taxon>Eukaryota</taxon>
        <taxon>Sar</taxon>
        <taxon>Stramenopiles</taxon>
        <taxon>Ochrophyta</taxon>
        <taxon>Bacillariophyta</taxon>
        <taxon>Bacillariophyceae</taxon>
        <taxon>Bacillariophycidae</taxon>
        <taxon>Naviculales</taxon>
        <taxon>Naviculaceae</taxon>
        <taxon>Fistulifera</taxon>
    </lineage>
</organism>
<keyword evidence="3" id="KW-0862">Zinc</keyword>
<comment type="caution">
    <text evidence="7">The sequence shown here is derived from an EMBL/GenBank/DDBJ whole genome shotgun (WGS) entry which is preliminary data.</text>
</comment>
<accession>A0A1Z5KFV5</accession>
<evidence type="ECO:0000313" key="8">
    <source>
        <dbReference type="Proteomes" id="UP000198406"/>
    </source>
</evidence>
<feature type="region of interest" description="Disordered" evidence="5">
    <location>
        <begin position="983"/>
        <end position="1027"/>
    </location>
</feature>
<dbReference type="AlphaFoldDB" id="A0A1Z5KFV5"/>
<gene>
    <name evidence="7" type="ORF">FisN_16Hh010</name>
</gene>
<keyword evidence="8" id="KW-1185">Reference proteome</keyword>
<feature type="compositionally biased region" description="Low complexity" evidence="5">
    <location>
        <begin position="1005"/>
        <end position="1018"/>
    </location>
</feature>
<dbReference type="Pfam" id="PF01753">
    <property type="entry name" value="zf-MYND"/>
    <property type="match status" value="1"/>
</dbReference>
<dbReference type="EMBL" id="BDSP01000222">
    <property type="protein sequence ID" value="GAX25173.1"/>
    <property type="molecule type" value="Genomic_DNA"/>
</dbReference>
<dbReference type="OrthoDB" id="438641at2759"/>
<dbReference type="InterPro" id="IPR002893">
    <property type="entry name" value="Znf_MYND"/>
</dbReference>
<proteinExistence type="predicted"/>
<evidence type="ECO:0000259" key="6">
    <source>
        <dbReference type="PROSITE" id="PS50865"/>
    </source>
</evidence>
<evidence type="ECO:0000256" key="3">
    <source>
        <dbReference type="ARBA" id="ARBA00022833"/>
    </source>
</evidence>
<dbReference type="Gene3D" id="6.10.140.2220">
    <property type="match status" value="1"/>
</dbReference>
<reference evidence="7 8" key="1">
    <citation type="journal article" date="2015" name="Plant Cell">
        <title>Oil accumulation by the oleaginous diatom Fistulifera solaris as revealed by the genome and transcriptome.</title>
        <authorList>
            <person name="Tanaka T."/>
            <person name="Maeda Y."/>
            <person name="Veluchamy A."/>
            <person name="Tanaka M."/>
            <person name="Abida H."/>
            <person name="Marechal E."/>
            <person name="Bowler C."/>
            <person name="Muto M."/>
            <person name="Sunaga Y."/>
            <person name="Tanaka M."/>
            <person name="Yoshino T."/>
            <person name="Taniguchi T."/>
            <person name="Fukuda Y."/>
            <person name="Nemoto M."/>
            <person name="Matsumoto M."/>
            <person name="Wong P.S."/>
            <person name="Aburatani S."/>
            <person name="Fujibuchi W."/>
        </authorList>
    </citation>
    <scope>NUCLEOTIDE SEQUENCE [LARGE SCALE GENOMIC DNA]</scope>
    <source>
        <strain evidence="7 8">JPCC DA0580</strain>
    </source>
</reference>
<name>A0A1Z5KFV5_FISSO</name>
<feature type="domain" description="MYND-type" evidence="6">
    <location>
        <begin position="42"/>
        <end position="84"/>
    </location>
</feature>
<keyword evidence="2 4" id="KW-0863">Zinc-finger</keyword>
<evidence type="ECO:0000313" key="7">
    <source>
        <dbReference type="EMBL" id="GAX25173.1"/>
    </source>
</evidence>
<dbReference type="Proteomes" id="UP000198406">
    <property type="component" value="Unassembled WGS sequence"/>
</dbReference>
<evidence type="ECO:0000256" key="2">
    <source>
        <dbReference type="ARBA" id="ARBA00022771"/>
    </source>
</evidence>
<dbReference type="PROSITE" id="PS01360">
    <property type="entry name" value="ZF_MYND_1"/>
    <property type="match status" value="1"/>
</dbReference>
<dbReference type="InParanoid" id="A0A1Z5KFV5"/>
<keyword evidence="1" id="KW-0479">Metal-binding</keyword>
<protein>
    <recommendedName>
        <fullName evidence="6">MYND-type domain-containing protein</fullName>
    </recommendedName>
</protein>
<dbReference type="PROSITE" id="PS50865">
    <property type="entry name" value="ZF_MYND_2"/>
    <property type="match status" value="1"/>
</dbReference>
<evidence type="ECO:0000256" key="5">
    <source>
        <dbReference type="SAM" id="MobiDB-lite"/>
    </source>
</evidence>
<dbReference type="GO" id="GO:0008270">
    <property type="term" value="F:zinc ion binding"/>
    <property type="evidence" value="ECO:0007669"/>
    <property type="project" value="UniProtKB-KW"/>
</dbReference>
<feature type="region of interest" description="Disordered" evidence="5">
    <location>
        <begin position="554"/>
        <end position="573"/>
    </location>
</feature>
<evidence type="ECO:0000256" key="4">
    <source>
        <dbReference type="PROSITE-ProRule" id="PRU00134"/>
    </source>
</evidence>